<dbReference type="KEGG" id="pman:OU5_0777"/>
<dbReference type="HOGENOM" id="CLU_413752_0_0_6"/>
<dbReference type="Gene3D" id="3.40.50.300">
    <property type="entry name" value="P-loop containing nucleotide triphosphate hydrolases"/>
    <property type="match status" value="1"/>
</dbReference>
<dbReference type="InterPro" id="IPR027417">
    <property type="entry name" value="P-loop_NTPase"/>
</dbReference>
<name>A0A024E5G0_9PSED</name>
<accession>A0A024E5G0</accession>
<sequence length="728" mass="82350">MHMDVLGIQLENCYGIQKLDATLTFKGSAKIPSGSAFSVYAPNGFMKTSLARTFMDVQEGRNSQDLIFPARRTSRLITSAPAIPITPESLFVIKPYVERYAGAGTSTLLVNPKLRHEYEEAVRNIDSTQESLLKTLKEISGWPGKASPASEIKDVFQFKNPYDFFADLADRLDGDTRFSDLAYADIFNDKTIAAFNAGTLHEQLQEYMLKYQELVEKSPLLSKKFNHTGAADVSKNLQTNGFFDANHTLNISSGGERLEVTSAKDLEELIVAEKQRILGDKELTAKFEAVDKQLQKNVELKKFREYLTGHPEILAELGDFNGFRKKLWSSYFNAAKPALISFAAAYASAKDVIAETAHQAEAEKTKWASVVAQFNERFYVPFKLVIQNQQDVILKGEPPKVTFEFQDGQGTCGVDEEKLLQVLSQGEKRALYILNVLFEIQARRESNQQTLMIIDDIADSFDYKNKYAIIEYFNEISKVPFFRLIFLTHNFDFHRTISSRLQITRSRRLFAKKTQGTLAFVEEKYQKNPFTTWKGGLAKNPAFLVASIPFVRNLAEYCHGITSPHYLMLTSLLHVKADSASLTIRDLETSFKATLLDQANLSLPNPTNSAMQLIYDEAETLAIKADDDVELESKVILSIGIRLKAEEFMITKINDYKFVNDINSNQTFELYSKFSLMFPDASNQIMVLSQVNLMTPENIHLNSFMYEPILDMSALHLYDLYGKVKALV</sequence>
<dbReference type="EMBL" id="CP005960">
    <property type="protein sequence ID" value="AHZ67856.1"/>
    <property type="molecule type" value="Genomic_DNA"/>
</dbReference>
<reference evidence="1 2" key="1">
    <citation type="journal article" date="2012" name="J. Bacteriol.">
        <title>Genome sequence of cold-adapted Pseudomonas mandelii strain JR-1.</title>
        <authorList>
            <person name="Jang S.H."/>
            <person name="Kim J."/>
            <person name="Kim J."/>
            <person name="Hong S."/>
            <person name="Lee C."/>
        </authorList>
    </citation>
    <scope>NUCLEOTIDE SEQUENCE [LARGE SCALE GENOMIC DNA]</scope>
    <source>
        <strain evidence="1 2">JR-1</strain>
    </source>
</reference>
<dbReference type="AlphaFoldDB" id="A0A024E5G0"/>
<protein>
    <recommendedName>
        <fullName evidence="3">Phage infection protein</fullName>
    </recommendedName>
</protein>
<proteinExistence type="predicted"/>
<evidence type="ECO:0000313" key="1">
    <source>
        <dbReference type="EMBL" id="AHZ67856.1"/>
    </source>
</evidence>
<dbReference type="SUPFAM" id="SSF52540">
    <property type="entry name" value="P-loop containing nucleoside triphosphate hydrolases"/>
    <property type="match status" value="1"/>
</dbReference>
<evidence type="ECO:0000313" key="2">
    <source>
        <dbReference type="Proteomes" id="UP000026913"/>
    </source>
</evidence>
<gene>
    <name evidence="1" type="ORF">OU5_0777</name>
</gene>
<dbReference type="Proteomes" id="UP000026913">
    <property type="component" value="Chromosome"/>
</dbReference>
<evidence type="ECO:0008006" key="3">
    <source>
        <dbReference type="Google" id="ProtNLM"/>
    </source>
</evidence>
<organism evidence="1 2">
    <name type="scientific">Pseudomonas mandelii JR-1</name>
    <dbReference type="NCBI Taxonomy" id="1147786"/>
    <lineage>
        <taxon>Bacteria</taxon>
        <taxon>Pseudomonadati</taxon>
        <taxon>Pseudomonadota</taxon>
        <taxon>Gammaproteobacteria</taxon>
        <taxon>Pseudomonadales</taxon>
        <taxon>Pseudomonadaceae</taxon>
        <taxon>Pseudomonas</taxon>
    </lineage>
</organism>